<dbReference type="EMBL" id="JSAM01000090">
    <property type="protein sequence ID" value="KIA77141.1"/>
    <property type="molecule type" value="Genomic_DNA"/>
</dbReference>
<evidence type="ECO:0000256" key="1">
    <source>
        <dbReference type="SAM" id="SignalP"/>
    </source>
</evidence>
<evidence type="ECO:0008006" key="4">
    <source>
        <dbReference type="Google" id="ProtNLM"/>
    </source>
</evidence>
<reference evidence="2 3" key="1">
    <citation type="journal article" date="2014" name="Mol. Biol. Evol.">
        <title>Massive expansion of Ubiquitination-related gene families within the Chlamydiae.</title>
        <authorList>
            <person name="Domman D."/>
            <person name="Collingro A."/>
            <person name="Lagkouvardos I."/>
            <person name="Gehre L."/>
            <person name="Weinmaier T."/>
            <person name="Rattei T."/>
            <person name="Subtil A."/>
            <person name="Horn M."/>
        </authorList>
    </citation>
    <scope>NUCLEOTIDE SEQUENCE [LARGE SCALE GENOMIC DNA]</scope>
    <source>
        <strain evidence="2 3">OEW1</strain>
    </source>
</reference>
<keyword evidence="1" id="KW-0732">Signal</keyword>
<evidence type="ECO:0000313" key="3">
    <source>
        <dbReference type="Proteomes" id="UP000031307"/>
    </source>
</evidence>
<dbReference type="Proteomes" id="UP000031307">
    <property type="component" value="Unassembled WGS sequence"/>
</dbReference>
<dbReference type="AlphaFoldDB" id="A0A0C1C0I8"/>
<dbReference type="PATRIC" id="fig|83552.4.peg.1731"/>
<dbReference type="SUPFAM" id="SSF48452">
    <property type="entry name" value="TPR-like"/>
    <property type="match status" value="1"/>
</dbReference>
<accession>A0A0C1C0I8</accession>
<evidence type="ECO:0000313" key="2">
    <source>
        <dbReference type="EMBL" id="KIA77141.1"/>
    </source>
</evidence>
<sequence>MKMKIFRCLLCVLLSIAGISSLEAAYVFKDGRFVDAKELATQPMHVHYNLGVEAYNEENWHEAVKQFTVVVSNFSSSSWAQEALFFLGIANFHLDEFDFSNQYFTEYLSAKGCPEHFEEAIEYKFAIAEKFREGARRHLLGTKRLPKWASGESLALQIYDEVTAAMPSQDIAAKALYCKGLYLWELKDFRESVDSFYLLIRRFPKHELAPESYVAISRVYLEQSAVELQNPDILAFADVNKRKFERDFPGEERLLEVEANVLKIKEIYAHGLFETGSFYERKGHPKAAIIYYQNTIAKFPGTEIAERCRKRLFVLGACPELTAASGKQDDTKES</sequence>
<proteinExistence type="predicted"/>
<dbReference type="SMART" id="SM00028">
    <property type="entry name" value="TPR"/>
    <property type="match status" value="3"/>
</dbReference>
<organism evidence="2 3">
    <name type="scientific">Parachlamydia acanthamoebae</name>
    <dbReference type="NCBI Taxonomy" id="83552"/>
    <lineage>
        <taxon>Bacteria</taxon>
        <taxon>Pseudomonadati</taxon>
        <taxon>Chlamydiota</taxon>
        <taxon>Chlamydiia</taxon>
        <taxon>Parachlamydiales</taxon>
        <taxon>Parachlamydiaceae</taxon>
        <taxon>Parachlamydia</taxon>
    </lineage>
</organism>
<feature type="signal peptide" evidence="1">
    <location>
        <begin position="1"/>
        <end position="24"/>
    </location>
</feature>
<gene>
    <name evidence="2" type="ORF">DB43_GU00340</name>
</gene>
<dbReference type="InterPro" id="IPR019734">
    <property type="entry name" value="TPR_rpt"/>
</dbReference>
<name>A0A0C1C0I8_9BACT</name>
<protein>
    <recommendedName>
        <fullName evidence="4">Outer membrane lipoprotein BamD-like domain-containing protein</fullName>
    </recommendedName>
</protein>
<feature type="chain" id="PRO_5002128864" description="Outer membrane lipoprotein BamD-like domain-containing protein" evidence="1">
    <location>
        <begin position="25"/>
        <end position="334"/>
    </location>
</feature>
<comment type="caution">
    <text evidence="2">The sequence shown here is derived from an EMBL/GenBank/DDBJ whole genome shotgun (WGS) entry which is preliminary data.</text>
</comment>
<dbReference type="InterPro" id="IPR011990">
    <property type="entry name" value="TPR-like_helical_dom_sf"/>
</dbReference>
<dbReference type="Gene3D" id="1.25.40.10">
    <property type="entry name" value="Tetratricopeptide repeat domain"/>
    <property type="match status" value="2"/>
</dbReference>